<evidence type="ECO:0000256" key="13">
    <source>
        <dbReference type="ARBA" id="ARBA00068094"/>
    </source>
</evidence>
<evidence type="ECO:0000256" key="5">
    <source>
        <dbReference type="ARBA" id="ARBA00023295"/>
    </source>
</evidence>
<protein>
    <recommendedName>
        <fullName evidence="13">Cytosolic beta-glucosidase</fullName>
        <ecNumber evidence="3">3.2.1.21</ecNumber>
        <ecNumber evidence="2">3.2.1.46</ecNumber>
    </recommendedName>
    <alternativeName>
        <fullName evidence="14">Cytosolic galactosylceramidase</fullName>
    </alternativeName>
    <alternativeName>
        <fullName evidence="16">Cytosolic glucosylceramidase</fullName>
    </alternativeName>
    <alternativeName>
        <fullName evidence="15">Cytosolic glycosylceramidase</fullName>
    </alternativeName>
</protein>
<sequence>MKLLLLCSLLASSALSEDVVSSRRFPRNFKFGTASAAYQIEGGWDADGKGENIWDRSTHLHPEKNSYQTGDVACDSYNKWQEDVDLLVGMGVSTYKFSIAWSRVLPTGLVDSPNPSGIEYYRKLIGALRENNIEPLVTMHHWHLPTYLEDLGGFTNSDIQEWFVDYARFLFDNFGDQVTEWITFNEPKQTCEHGYGTGALASNIESPGVKDYICAHNLIIAHGKAYRLYEREFKESQGGRVTMVIDSNWFGPASESAEDIEAAERNMLFTYGWFGHPINFGDYPEVMKERIAYRSELEGFASSRLPSFTEEEKEIIAGTADFMCVNIYTSSLVGAIEEPAIVRESPSRELDLGVEVYQPDDWEPTITSWFKVVPWGARKLVKWISDTYDHPEIIVTENGYHDDGTVIHDLETRGRYHKVIFTFELLYVVRTFIESHGQFDTSYVLSLELYLSNLQDAIYEDDVNLTGYMAWALTDDFEWQYGYNIQLGLYQVNFTDPDRPRTAKDSAAYYR</sequence>
<comment type="catalytic activity">
    <reaction evidence="1">
        <text>Hydrolysis of terminal, non-reducing beta-D-glucosyl residues with release of beta-D-glucose.</text>
        <dbReference type="EC" id="3.2.1.21"/>
    </reaction>
</comment>
<dbReference type="PANTHER" id="PTHR10353">
    <property type="entry name" value="GLYCOSYL HYDROLASE"/>
    <property type="match status" value="1"/>
</dbReference>
<comment type="catalytic activity">
    <reaction evidence="11">
        <text>beta-D-glucosyl-(1&lt;-&gt;1)-sphing-4-enine + H2O = sphing-4-enine + D-glucose</text>
        <dbReference type="Rhea" id="RHEA:59288"/>
        <dbReference type="ChEBI" id="CHEBI:4167"/>
        <dbReference type="ChEBI" id="CHEBI:15377"/>
        <dbReference type="ChEBI" id="CHEBI:57756"/>
        <dbReference type="ChEBI" id="CHEBI:83992"/>
    </reaction>
    <physiologicalReaction direction="left-to-right" evidence="11">
        <dbReference type="Rhea" id="RHEA:59289"/>
    </physiologicalReaction>
</comment>
<evidence type="ECO:0000256" key="12">
    <source>
        <dbReference type="ARBA" id="ARBA00060858"/>
    </source>
</evidence>
<dbReference type="PROSITE" id="PS00653">
    <property type="entry name" value="GLYCOSYL_HYDROL_F1_2"/>
    <property type="match status" value="1"/>
</dbReference>
<evidence type="ECO:0000256" key="6">
    <source>
        <dbReference type="ARBA" id="ARBA00033698"/>
    </source>
</evidence>
<dbReference type="AlphaFoldDB" id="N6UGH5"/>
<dbReference type="InterPro" id="IPR017853">
    <property type="entry name" value="GH"/>
</dbReference>
<reference evidence="17" key="1">
    <citation type="journal article" date="2013" name="Genome Biol.">
        <title>Draft genome of the mountain pine beetle, Dendroctonus ponderosae Hopkins, a major forest pest.</title>
        <authorList>
            <person name="Keeling C.I."/>
            <person name="Yuen M.M."/>
            <person name="Liao N.Y."/>
            <person name="Docking T.R."/>
            <person name="Chan S.K."/>
            <person name="Taylor G.A."/>
            <person name="Palmquist D.L."/>
            <person name="Jackman S.D."/>
            <person name="Nguyen A."/>
            <person name="Li M."/>
            <person name="Henderson H."/>
            <person name="Janes J.K."/>
            <person name="Zhao Y."/>
            <person name="Pandoh P."/>
            <person name="Moore R."/>
            <person name="Sperling F.A."/>
            <person name="Huber D.P."/>
            <person name="Birol I."/>
            <person name="Jones S.J."/>
            <person name="Bohlmann J."/>
        </authorList>
    </citation>
    <scope>NUCLEOTIDE SEQUENCE</scope>
</reference>
<comment type="catalytic activity">
    <reaction evidence="9">
        <text>a beta-D-xylosyl-(1&lt;-&gt;1')-N-acylsphing-4-enine + cholesterol = cholesteryl 3-beta-D-xyloside + an N-acylsphing-4-enine</text>
        <dbReference type="Rhea" id="RHEA:70239"/>
        <dbReference type="ChEBI" id="CHEBI:16113"/>
        <dbReference type="ChEBI" id="CHEBI:52639"/>
        <dbReference type="ChEBI" id="CHEBI:189067"/>
        <dbReference type="ChEBI" id="CHEBI:189068"/>
    </reaction>
    <physiologicalReaction direction="left-to-right" evidence="9">
        <dbReference type="Rhea" id="RHEA:70240"/>
    </physiologicalReaction>
    <physiologicalReaction direction="right-to-left" evidence="9">
        <dbReference type="Rhea" id="RHEA:70241"/>
    </physiologicalReaction>
</comment>
<keyword evidence="5" id="KW-0326">Glycosidase</keyword>
<evidence type="ECO:0000256" key="4">
    <source>
        <dbReference type="ARBA" id="ARBA00022801"/>
    </source>
</evidence>
<dbReference type="GO" id="GO:0008422">
    <property type="term" value="F:beta-glucosidase activity"/>
    <property type="evidence" value="ECO:0007669"/>
    <property type="project" value="UniProtKB-EC"/>
</dbReference>
<dbReference type="SUPFAM" id="SSF51445">
    <property type="entry name" value="(Trans)glycosidases"/>
    <property type="match status" value="1"/>
</dbReference>
<dbReference type="Gene3D" id="3.20.20.80">
    <property type="entry name" value="Glycosidases"/>
    <property type="match status" value="1"/>
</dbReference>
<feature type="non-terminal residue" evidence="17">
    <location>
        <position position="1"/>
    </location>
</feature>
<dbReference type="FunFam" id="3.20.20.80:FF:000011">
    <property type="entry name" value="Cytosolic beta-glucosidase"/>
    <property type="match status" value="1"/>
</dbReference>
<dbReference type="OrthoDB" id="65569at2759"/>
<evidence type="ECO:0000256" key="1">
    <source>
        <dbReference type="ARBA" id="ARBA00000448"/>
    </source>
</evidence>
<evidence type="ECO:0000313" key="17">
    <source>
        <dbReference type="EMBL" id="ENN80860.1"/>
    </source>
</evidence>
<evidence type="ECO:0000256" key="10">
    <source>
        <dbReference type="ARBA" id="ARBA00051666"/>
    </source>
</evidence>
<comment type="similarity">
    <text evidence="12">Belongs to the glycosyl hydrolase 1 family. Klotho subfamily.</text>
</comment>
<dbReference type="InterPro" id="IPR033132">
    <property type="entry name" value="GH_1_N_CS"/>
</dbReference>
<evidence type="ECO:0000256" key="2">
    <source>
        <dbReference type="ARBA" id="ARBA00012657"/>
    </source>
</evidence>
<dbReference type="PANTHER" id="PTHR10353:SF36">
    <property type="entry name" value="LP05116P"/>
    <property type="match status" value="1"/>
</dbReference>
<dbReference type="EC" id="3.2.1.21" evidence="3"/>
<dbReference type="Pfam" id="PF00232">
    <property type="entry name" value="Glyco_hydro_1"/>
    <property type="match status" value="1"/>
</dbReference>
<accession>N6UGH5</accession>
<name>N6UGH5_DENPD</name>
<evidence type="ECO:0000256" key="3">
    <source>
        <dbReference type="ARBA" id="ARBA00012744"/>
    </source>
</evidence>
<evidence type="ECO:0000256" key="8">
    <source>
        <dbReference type="ARBA" id="ARBA00050809"/>
    </source>
</evidence>
<dbReference type="GO" id="GO:0004336">
    <property type="term" value="F:galactosylceramidase activity"/>
    <property type="evidence" value="ECO:0007669"/>
    <property type="project" value="UniProtKB-EC"/>
</dbReference>
<organism evidence="17">
    <name type="scientific">Dendroctonus ponderosae</name>
    <name type="common">Mountain pine beetle</name>
    <dbReference type="NCBI Taxonomy" id="77166"/>
    <lineage>
        <taxon>Eukaryota</taxon>
        <taxon>Metazoa</taxon>
        <taxon>Ecdysozoa</taxon>
        <taxon>Arthropoda</taxon>
        <taxon>Hexapoda</taxon>
        <taxon>Insecta</taxon>
        <taxon>Pterygota</taxon>
        <taxon>Neoptera</taxon>
        <taxon>Endopterygota</taxon>
        <taxon>Coleoptera</taxon>
        <taxon>Polyphaga</taxon>
        <taxon>Cucujiformia</taxon>
        <taxon>Curculionidae</taxon>
        <taxon>Scolytinae</taxon>
        <taxon>Dendroctonus</taxon>
    </lineage>
</organism>
<evidence type="ECO:0000256" key="11">
    <source>
        <dbReference type="ARBA" id="ARBA00052085"/>
    </source>
</evidence>
<evidence type="ECO:0000256" key="14">
    <source>
        <dbReference type="ARBA" id="ARBA00079026"/>
    </source>
</evidence>
<comment type="catalytic activity">
    <reaction evidence="10">
        <text>beta-D-glucosyl-(1&lt;-&gt;1)-N-octadecanoylsphing-4-enine + H2O = N-octadecanoylsphing-4-enine + D-glucose</text>
        <dbReference type="Rhea" id="RHEA:59284"/>
        <dbReference type="ChEBI" id="CHEBI:4167"/>
        <dbReference type="ChEBI" id="CHEBI:15377"/>
        <dbReference type="ChEBI" id="CHEBI:72961"/>
        <dbReference type="ChEBI" id="CHEBI:84719"/>
    </reaction>
    <physiologicalReaction direction="left-to-right" evidence="10">
        <dbReference type="Rhea" id="RHEA:59285"/>
    </physiologicalReaction>
</comment>
<dbReference type="GO" id="GO:0016052">
    <property type="term" value="P:carbohydrate catabolic process"/>
    <property type="evidence" value="ECO:0007669"/>
    <property type="project" value="UniProtKB-ARBA"/>
</dbReference>
<evidence type="ECO:0000256" key="7">
    <source>
        <dbReference type="ARBA" id="ARBA00048813"/>
    </source>
</evidence>
<evidence type="ECO:0000256" key="16">
    <source>
        <dbReference type="ARBA" id="ARBA00083229"/>
    </source>
</evidence>
<comment type="catalytic activity">
    <reaction evidence="8">
        <text>beta-D-galactosyl-(1&lt;-&gt;1')-N-octadecanoylsphing-4-enine + H2O = N-octadecanoylsphing-4-enine + D-galactose</text>
        <dbReference type="Rhea" id="RHEA:59292"/>
        <dbReference type="ChEBI" id="CHEBI:4139"/>
        <dbReference type="ChEBI" id="CHEBI:15377"/>
        <dbReference type="ChEBI" id="CHEBI:72961"/>
        <dbReference type="ChEBI" id="CHEBI:84720"/>
    </reaction>
    <physiologicalReaction direction="left-to-right" evidence="8">
        <dbReference type="Rhea" id="RHEA:59293"/>
    </physiologicalReaction>
</comment>
<dbReference type="PRINTS" id="PR00131">
    <property type="entry name" value="GLHYDRLASE1"/>
</dbReference>
<comment type="catalytic activity">
    <reaction evidence="7">
        <text>beta-D-galactosyl-(1&lt;-&gt;1)-sphing-4-enine + H2O = sphing-4-enine + D-galactose</text>
        <dbReference type="Rhea" id="RHEA:43908"/>
        <dbReference type="ChEBI" id="CHEBI:4139"/>
        <dbReference type="ChEBI" id="CHEBI:15377"/>
        <dbReference type="ChEBI" id="CHEBI:57756"/>
        <dbReference type="ChEBI" id="CHEBI:57934"/>
    </reaction>
    <physiologicalReaction direction="left-to-right" evidence="7">
        <dbReference type="Rhea" id="RHEA:43909"/>
    </physiologicalReaction>
</comment>
<dbReference type="InterPro" id="IPR001360">
    <property type="entry name" value="Glyco_hydro_1"/>
</dbReference>
<gene>
    <name evidence="17" type="ORF">YQE_02726</name>
</gene>
<proteinExistence type="inferred from homology"/>
<keyword evidence="4" id="KW-0378">Hydrolase</keyword>
<dbReference type="OMA" id="FYADLCF"/>
<comment type="catalytic activity">
    <reaction evidence="6">
        <text>a beta-D-galactosyl-(1&lt;-&gt;1')-N-acylsphing-4-enine + H2O = an N-acylsphing-4-enine + D-galactose</text>
        <dbReference type="Rhea" id="RHEA:14297"/>
        <dbReference type="ChEBI" id="CHEBI:4139"/>
        <dbReference type="ChEBI" id="CHEBI:15377"/>
        <dbReference type="ChEBI" id="CHEBI:18390"/>
        <dbReference type="ChEBI" id="CHEBI:52639"/>
        <dbReference type="EC" id="3.2.1.46"/>
    </reaction>
    <physiologicalReaction direction="left-to-right" evidence="6">
        <dbReference type="Rhea" id="RHEA:14298"/>
    </physiologicalReaction>
</comment>
<evidence type="ECO:0000256" key="15">
    <source>
        <dbReference type="ARBA" id="ARBA00081896"/>
    </source>
</evidence>
<dbReference type="EC" id="3.2.1.46" evidence="2"/>
<dbReference type="EMBL" id="KB740335">
    <property type="protein sequence ID" value="ENN80860.1"/>
    <property type="molecule type" value="Genomic_DNA"/>
</dbReference>
<evidence type="ECO:0000256" key="9">
    <source>
        <dbReference type="ARBA" id="ARBA00051414"/>
    </source>
</evidence>
<dbReference type="HOGENOM" id="CLU_001859_1_3_1"/>